<accession>D3E376</accession>
<gene>
    <name evidence="1" type="ordered locus">mru_1137</name>
</gene>
<keyword evidence="2" id="KW-1185">Reference proteome</keyword>
<reference evidence="1 2" key="1">
    <citation type="journal article" date="2010" name="PLoS ONE">
        <title>The genome sequence of the rumen methanogen Methanobrevibacter ruminantium reveals new possibilities for controlling ruminant methane emissions.</title>
        <authorList>
            <person name="Leahy S.C."/>
            <person name="Kelly W.J."/>
            <person name="Altermann E."/>
            <person name="Ronimus R.S."/>
            <person name="Yeoman C.J."/>
            <person name="Pacheco D.M."/>
            <person name="Li D."/>
            <person name="Kong Z."/>
            <person name="McTavish S."/>
            <person name="Sang C."/>
            <person name="Lambie S.C."/>
            <person name="Janssen P.H."/>
            <person name="Dey D."/>
            <person name="Attwood G.T."/>
        </authorList>
    </citation>
    <scope>NUCLEOTIDE SEQUENCE [LARGE SCALE GENOMIC DNA]</scope>
    <source>
        <strain evidence="2">ATCC 35063 / DSM 1093 / JCM 13430 / OCM 146 / M1</strain>
    </source>
</reference>
<name>D3E376_METRM</name>
<organism evidence="1 2">
    <name type="scientific">Methanobrevibacter ruminantium (strain ATCC 35063 / DSM 1093 / JCM 13430 / OCM 146 / M1)</name>
    <name type="common">Methanobacterium ruminantium</name>
    <dbReference type="NCBI Taxonomy" id="634498"/>
    <lineage>
        <taxon>Archaea</taxon>
        <taxon>Methanobacteriati</taxon>
        <taxon>Methanobacteriota</taxon>
        <taxon>Methanomada group</taxon>
        <taxon>Methanobacteria</taxon>
        <taxon>Methanobacteriales</taxon>
        <taxon>Methanobacteriaceae</taxon>
        <taxon>Methanobrevibacter</taxon>
    </lineage>
</organism>
<dbReference type="HOGENOM" id="CLU_691897_0_0_2"/>
<protein>
    <submittedName>
        <fullName evidence="1">Uncharacterized protein</fullName>
    </submittedName>
</protein>
<proteinExistence type="predicted"/>
<dbReference type="Proteomes" id="UP000008680">
    <property type="component" value="Chromosome"/>
</dbReference>
<dbReference type="KEGG" id="mru:mru_1137"/>
<sequence>MKFYNDTDIFVFLNEEYADFEGNEIESIESNIEDDFDYLFNFYEEKEEDYNHLVDFYDENLESFEFDSLIKDYEDYMNQIDSFIDDNQYREDNIESFIEDYEDEGEIFDLIIAKYEQERQEELDYYADEYKNQISPDDVEEKYYDHIESLDEMHYNNYEESIESKFEAYQSSPINNHIDYGNMHEVDNFSDYLDYKDMDTIDFALSQADSYNEIDRSPEWDIINSDGPEYDEPFFIEDFDDCDNIVVDYLENILPLDAELETLIEDDPYDSLENLISFDEEINSNIEGEIDFLISNKLEEMERYEYEVDSYLESLLEDKKAINNSIEAYLDREEYREYDEYYQFNDLELEEIENQGIDFDDLNNLDGTANIYFNRDEEDEEPFDLNEDIYYGDYQYDE</sequence>
<dbReference type="PATRIC" id="fig|634498.28.peg.1138"/>
<evidence type="ECO:0000313" key="1">
    <source>
        <dbReference type="EMBL" id="ADC46987.1"/>
    </source>
</evidence>
<dbReference type="EMBL" id="CP001719">
    <property type="protein sequence ID" value="ADC46987.1"/>
    <property type="molecule type" value="Genomic_DNA"/>
</dbReference>
<dbReference type="AlphaFoldDB" id="D3E376"/>
<dbReference type="GeneID" id="8770788"/>
<dbReference type="STRING" id="634498.mru_1137"/>
<dbReference type="RefSeq" id="WP_012955937.1">
    <property type="nucleotide sequence ID" value="NC_013790.1"/>
</dbReference>
<evidence type="ECO:0000313" key="2">
    <source>
        <dbReference type="Proteomes" id="UP000008680"/>
    </source>
</evidence>